<keyword evidence="7 10" id="KW-0472">Membrane</keyword>
<dbReference type="GO" id="GO:0007165">
    <property type="term" value="P:signal transduction"/>
    <property type="evidence" value="ECO:0007669"/>
    <property type="project" value="UniProtKB-KW"/>
</dbReference>
<evidence type="ECO:0008006" key="13">
    <source>
        <dbReference type="Google" id="ProtNLM"/>
    </source>
</evidence>
<evidence type="ECO:0000256" key="7">
    <source>
        <dbReference type="ARBA" id="ARBA00023136"/>
    </source>
</evidence>
<keyword evidence="8" id="KW-0675">Receptor</keyword>
<evidence type="ECO:0000256" key="2">
    <source>
        <dbReference type="ARBA" id="ARBA00022475"/>
    </source>
</evidence>
<keyword evidence="4 10" id="KW-0812">Transmembrane</keyword>
<evidence type="ECO:0000313" key="11">
    <source>
        <dbReference type="EMBL" id="KAL1139485.1"/>
    </source>
</evidence>
<evidence type="ECO:0000313" key="12">
    <source>
        <dbReference type="Proteomes" id="UP001558652"/>
    </source>
</evidence>
<accession>A0ABD0YU36</accession>
<keyword evidence="12" id="KW-1185">Reference proteome</keyword>
<organism evidence="11 12">
    <name type="scientific">Ranatra chinensis</name>
    <dbReference type="NCBI Taxonomy" id="642074"/>
    <lineage>
        <taxon>Eukaryota</taxon>
        <taxon>Metazoa</taxon>
        <taxon>Ecdysozoa</taxon>
        <taxon>Arthropoda</taxon>
        <taxon>Hexapoda</taxon>
        <taxon>Insecta</taxon>
        <taxon>Pterygota</taxon>
        <taxon>Neoptera</taxon>
        <taxon>Paraneoptera</taxon>
        <taxon>Hemiptera</taxon>
        <taxon>Heteroptera</taxon>
        <taxon>Panheteroptera</taxon>
        <taxon>Nepomorpha</taxon>
        <taxon>Nepidae</taxon>
        <taxon>Ranatrinae</taxon>
        <taxon>Ranatra</taxon>
    </lineage>
</organism>
<protein>
    <recommendedName>
        <fullName evidence="13">Odorant receptor</fullName>
    </recommendedName>
</protein>
<dbReference type="GO" id="GO:0007608">
    <property type="term" value="P:sensory perception of smell"/>
    <property type="evidence" value="ECO:0007669"/>
    <property type="project" value="UniProtKB-KW"/>
</dbReference>
<reference evidence="11 12" key="1">
    <citation type="submission" date="2024-07" db="EMBL/GenBank/DDBJ databases">
        <title>Chromosome-level genome assembly of the water stick insect Ranatra chinensis (Heteroptera: Nepidae).</title>
        <authorList>
            <person name="Liu X."/>
        </authorList>
    </citation>
    <scope>NUCLEOTIDE SEQUENCE [LARGE SCALE GENOMIC DNA]</scope>
    <source>
        <strain evidence="11">Cailab_2021Rc</strain>
        <tissue evidence="11">Muscle</tissue>
    </source>
</reference>
<comment type="subcellular location">
    <subcellularLocation>
        <location evidence="1">Cell membrane</location>
        <topology evidence="1">Multi-pass membrane protein</topology>
    </subcellularLocation>
</comment>
<keyword evidence="5" id="KW-0552">Olfaction</keyword>
<evidence type="ECO:0000256" key="5">
    <source>
        <dbReference type="ARBA" id="ARBA00022725"/>
    </source>
</evidence>
<dbReference type="Pfam" id="PF02949">
    <property type="entry name" value="7tm_6"/>
    <property type="match status" value="1"/>
</dbReference>
<evidence type="ECO:0000256" key="1">
    <source>
        <dbReference type="ARBA" id="ARBA00004651"/>
    </source>
</evidence>
<evidence type="ECO:0000256" key="8">
    <source>
        <dbReference type="ARBA" id="ARBA00023170"/>
    </source>
</evidence>
<dbReference type="PANTHER" id="PTHR21137:SF35">
    <property type="entry name" value="ODORANT RECEPTOR 19A-RELATED"/>
    <property type="match status" value="1"/>
</dbReference>
<evidence type="ECO:0000256" key="3">
    <source>
        <dbReference type="ARBA" id="ARBA00022606"/>
    </source>
</evidence>
<feature type="transmembrane region" description="Helical" evidence="10">
    <location>
        <begin position="136"/>
        <end position="157"/>
    </location>
</feature>
<keyword evidence="9" id="KW-0807">Transducer</keyword>
<proteinExistence type="predicted"/>
<dbReference type="InterPro" id="IPR004117">
    <property type="entry name" value="7tm6_olfct_rcpt"/>
</dbReference>
<evidence type="ECO:0000256" key="6">
    <source>
        <dbReference type="ARBA" id="ARBA00022989"/>
    </source>
</evidence>
<comment type="caution">
    <text evidence="11">The sequence shown here is derived from an EMBL/GenBank/DDBJ whole genome shotgun (WGS) entry which is preliminary data.</text>
</comment>
<dbReference type="AlphaFoldDB" id="A0ABD0YU36"/>
<name>A0ABD0YU36_9HEMI</name>
<dbReference type="EMBL" id="JBFDAA010000002">
    <property type="protein sequence ID" value="KAL1139485.1"/>
    <property type="molecule type" value="Genomic_DNA"/>
</dbReference>
<keyword evidence="3" id="KW-0716">Sensory transduction</keyword>
<sequence>MASKRRNMFYENKKQETTEIEESPFKLQLSLLRYLGILPPLDGGVKRSGWRLTPLLGLSWTMCLCLGMRVVGGEGSSRDSRLTAFLYASVMVHVVYKLAILPTRAAQLLALIGSLEDLEAGPEEGLVRRAASRADLVPKVFLTSCAVAALVGLAVSLWRGTQPFPAVWVPVPDEYSISVALIQTAAVLIPCAALGGIYSVLASLTANISTHLSILCIRFQTLFSAEDYMDRFRRNIKLHIELIRLVTEMNKIFGGLIFQEMILSSVQCCFAAYRCSRVRTG</sequence>
<feature type="transmembrane region" description="Helical" evidence="10">
    <location>
        <begin position="177"/>
        <end position="201"/>
    </location>
</feature>
<keyword evidence="6 10" id="KW-1133">Transmembrane helix</keyword>
<dbReference type="GO" id="GO:0005886">
    <property type="term" value="C:plasma membrane"/>
    <property type="evidence" value="ECO:0007669"/>
    <property type="project" value="UniProtKB-SubCell"/>
</dbReference>
<gene>
    <name evidence="11" type="ORF">AAG570_006469</name>
</gene>
<evidence type="ECO:0000256" key="10">
    <source>
        <dbReference type="SAM" id="Phobius"/>
    </source>
</evidence>
<evidence type="ECO:0000256" key="4">
    <source>
        <dbReference type="ARBA" id="ARBA00022692"/>
    </source>
</evidence>
<dbReference type="Proteomes" id="UP001558652">
    <property type="component" value="Unassembled WGS sequence"/>
</dbReference>
<evidence type="ECO:0000256" key="9">
    <source>
        <dbReference type="ARBA" id="ARBA00023224"/>
    </source>
</evidence>
<keyword evidence="2" id="KW-1003">Cell membrane</keyword>
<dbReference type="PANTHER" id="PTHR21137">
    <property type="entry name" value="ODORANT RECEPTOR"/>
    <property type="match status" value="1"/>
</dbReference>